<dbReference type="InterPro" id="IPR007214">
    <property type="entry name" value="YbaK/aa-tRNA-synth-assoc-dom"/>
</dbReference>
<protein>
    <recommendedName>
        <fullName evidence="2">YbaK/aminoacyl-tRNA synthetase-associated domain-containing protein</fullName>
    </recommendedName>
</protein>
<dbReference type="SUPFAM" id="SSF55826">
    <property type="entry name" value="YbaK/ProRS associated domain"/>
    <property type="match status" value="1"/>
</dbReference>
<name>A0A062TYS6_9PROT</name>
<evidence type="ECO:0000259" key="2">
    <source>
        <dbReference type="Pfam" id="PF04073"/>
    </source>
</evidence>
<dbReference type="CDD" id="cd04335">
    <property type="entry name" value="PrdX_deacylase"/>
    <property type="match status" value="1"/>
</dbReference>
<dbReference type="eggNOG" id="COG3760">
    <property type="taxonomic scope" value="Bacteria"/>
</dbReference>
<accession>A0A328JX70</accession>
<dbReference type="Gene3D" id="3.90.960.10">
    <property type="entry name" value="YbaK/aminoacyl-tRNA synthetase-associated domain"/>
    <property type="match status" value="1"/>
</dbReference>
<dbReference type="STRING" id="1280941.HY2_12535"/>
<dbReference type="PANTHER" id="PTHR31423">
    <property type="entry name" value="YBAK DOMAIN-CONTAINING PROTEIN"/>
    <property type="match status" value="1"/>
</dbReference>
<keyword evidence="4" id="KW-1185">Reference proteome</keyword>
<dbReference type="GO" id="GO:0002161">
    <property type="term" value="F:aminoacyl-tRNA deacylase activity"/>
    <property type="evidence" value="ECO:0007669"/>
    <property type="project" value="InterPro"/>
</dbReference>
<dbReference type="EMBL" id="AWFB01000018">
    <property type="protein sequence ID" value="RAN33616.1"/>
    <property type="molecule type" value="Genomic_DNA"/>
</dbReference>
<dbReference type="PANTHER" id="PTHR31423:SF3">
    <property type="entry name" value="PROLYL-TRNA SYNTHETASE ASSOCIATED DOMAIN-CONTAINING PROTEIN 1-RELATED"/>
    <property type="match status" value="1"/>
</dbReference>
<dbReference type="Proteomes" id="UP000249123">
    <property type="component" value="Unassembled WGS sequence"/>
</dbReference>
<sequence length="165" mass="18230">MTASPDDLFAYLDELGIAHSTHWHEPTFTVEEGRDLKARLPGGHTKNLFLKDKDGTLVLIAAEAHSQLKLNQLHKLIGTKRLSFGPAELMQEVLGVQPGSVTAFALMNDRAGRVHFLVDAALTEHEPVNFHPMTNTGTTAISRADFRKFVEATGHDFVIVDFTQL</sequence>
<evidence type="ECO:0000256" key="1">
    <source>
        <dbReference type="ARBA" id="ARBA00010201"/>
    </source>
</evidence>
<comment type="similarity">
    <text evidence="1">Belongs to the PRORSD1 family.</text>
</comment>
<reference evidence="3 4" key="1">
    <citation type="submission" date="2013-04" db="EMBL/GenBank/DDBJ databases">
        <title>Hyphomonas sp. T24B3 Genome Sequencing.</title>
        <authorList>
            <person name="Lai Q."/>
            <person name="Shao Z."/>
        </authorList>
    </citation>
    <scope>NUCLEOTIDE SEQUENCE [LARGE SCALE GENOMIC DNA]</scope>
    <source>
        <strain evidence="3 4">T24B3</strain>
    </source>
</reference>
<dbReference type="InterPro" id="IPR036754">
    <property type="entry name" value="YbaK/aa-tRNA-synt-asso_dom_sf"/>
</dbReference>
<evidence type="ECO:0000313" key="3">
    <source>
        <dbReference type="EMBL" id="RAN33616.1"/>
    </source>
</evidence>
<dbReference type="RefSeq" id="WP_034826241.1">
    <property type="nucleotide sequence ID" value="NZ_AWFA01000018.1"/>
</dbReference>
<feature type="domain" description="YbaK/aminoacyl-tRNA synthetase-associated" evidence="2">
    <location>
        <begin position="24"/>
        <end position="149"/>
    </location>
</feature>
<dbReference type="AlphaFoldDB" id="A0A062TYS6"/>
<dbReference type="OrthoDB" id="5145315at2"/>
<dbReference type="Pfam" id="PF04073">
    <property type="entry name" value="tRNA_edit"/>
    <property type="match status" value="1"/>
</dbReference>
<dbReference type="FunFam" id="3.90.960.10:FF:000005">
    <property type="entry name" value="Putative prolyl-tRNA synthetase"/>
    <property type="match status" value="1"/>
</dbReference>
<dbReference type="InterPro" id="IPR040285">
    <property type="entry name" value="ProX/PRXD1"/>
</dbReference>
<organism evidence="3 4">
    <name type="scientific">Hyphomonas pacifica</name>
    <dbReference type="NCBI Taxonomy" id="1280941"/>
    <lineage>
        <taxon>Bacteria</taxon>
        <taxon>Pseudomonadati</taxon>
        <taxon>Pseudomonadota</taxon>
        <taxon>Alphaproteobacteria</taxon>
        <taxon>Hyphomonadales</taxon>
        <taxon>Hyphomonadaceae</taxon>
        <taxon>Hyphomonas</taxon>
    </lineage>
</organism>
<evidence type="ECO:0000313" key="4">
    <source>
        <dbReference type="Proteomes" id="UP000249123"/>
    </source>
</evidence>
<accession>A0A062TYS6</accession>
<comment type="caution">
    <text evidence="3">The sequence shown here is derived from an EMBL/GenBank/DDBJ whole genome shotgun (WGS) entry which is preliminary data.</text>
</comment>
<proteinExistence type="inferred from homology"/>
<gene>
    <name evidence="3" type="ORF">HY3_12635</name>
</gene>